<reference evidence="1 2" key="1">
    <citation type="submission" date="2018-01" db="EMBL/GenBank/DDBJ databases">
        <title>Whole genome analyses suggest that Burkholderia sensu lato contains two further novel genera in the rhizoxinica-symbiotica group Mycetohabitans gen. nov., and Trinickia gen. nov.: implications for the evolution of diazotrophy and nodulation in the Burkholderiaceae.</title>
        <authorList>
            <person name="Estrada-de los Santos P."/>
            <person name="Palmer M."/>
            <person name="Chavez-Ramirez B."/>
            <person name="Beukes C."/>
            <person name="Steenkamp E.T."/>
            <person name="Hirsch A.M."/>
            <person name="Manyaka P."/>
            <person name="Maluk M."/>
            <person name="Lafos M."/>
            <person name="Crook M."/>
            <person name="Gross E."/>
            <person name="Simon M.F."/>
            <person name="Bueno dos Reis Junior F."/>
            <person name="Poole P.S."/>
            <person name="Venter S.N."/>
            <person name="James E.K."/>
        </authorList>
    </citation>
    <scope>NUCLEOTIDE SEQUENCE [LARGE SCALE GENOMIC DNA]</scope>
    <source>
        <strain evidence="1 2">GIMN1.004</strain>
    </source>
</reference>
<name>A0A2N7W0W2_9BURK</name>
<evidence type="ECO:0000313" key="2">
    <source>
        <dbReference type="Proteomes" id="UP000235616"/>
    </source>
</evidence>
<proteinExistence type="predicted"/>
<evidence type="ECO:0000313" key="1">
    <source>
        <dbReference type="EMBL" id="PMS23040.1"/>
    </source>
</evidence>
<dbReference type="Proteomes" id="UP000235616">
    <property type="component" value="Unassembled WGS sequence"/>
</dbReference>
<protein>
    <submittedName>
        <fullName evidence="1">Uncharacterized protein</fullName>
    </submittedName>
</protein>
<dbReference type="OrthoDB" id="9131688at2"/>
<gene>
    <name evidence="1" type="ORF">C0Z18_02120</name>
</gene>
<accession>A0A2N7W0W2</accession>
<comment type="caution">
    <text evidence="1">The sequence shown here is derived from an EMBL/GenBank/DDBJ whole genome shotgun (WGS) entry which is preliminary data.</text>
</comment>
<keyword evidence="2" id="KW-1185">Reference proteome</keyword>
<dbReference type="RefSeq" id="WP_102643730.1">
    <property type="nucleotide sequence ID" value="NZ_PNYA01000002.1"/>
</dbReference>
<dbReference type="AlphaFoldDB" id="A0A2N7W0W2"/>
<dbReference type="EMBL" id="PNYA01000002">
    <property type="protein sequence ID" value="PMS23040.1"/>
    <property type="molecule type" value="Genomic_DNA"/>
</dbReference>
<organism evidence="1 2">
    <name type="scientific">Trinickia dabaoshanensis</name>
    <dbReference type="NCBI Taxonomy" id="564714"/>
    <lineage>
        <taxon>Bacteria</taxon>
        <taxon>Pseudomonadati</taxon>
        <taxon>Pseudomonadota</taxon>
        <taxon>Betaproteobacteria</taxon>
        <taxon>Burkholderiales</taxon>
        <taxon>Burkholderiaceae</taxon>
        <taxon>Trinickia</taxon>
    </lineage>
</organism>
<sequence>MMTNTANNAVPKLTKHQRAWLTIPADRQTPAIKALADYERGGKPAGSYDNASRWWPDKEFECCALIRSPSRAWPFSKLKHCLSQAHKEALHGAEHRDVLALRRVLDEHAPAINAGLPLVTNESLDWLGTLEAQALHEVAANSADAPLLSRQHTRL</sequence>